<dbReference type="AlphaFoldDB" id="A0AAD1R3G6"/>
<gene>
    <name evidence="1" type="ORF">PECUL_23A055685</name>
</gene>
<reference evidence="1" key="1">
    <citation type="submission" date="2022-03" db="EMBL/GenBank/DDBJ databases">
        <authorList>
            <person name="Alioto T."/>
            <person name="Alioto T."/>
            <person name="Gomez Garrido J."/>
        </authorList>
    </citation>
    <scope>NUCLEOTIDE SEQUENCE</scope>
</reference>
<organism evidence="1 2">
    <name type="scientific">Pelobates cultripes</name>
    <name type="common">Western spadefoot toad</name>
    <dbReference type="NCBI Taxonomy" id="61616"/>
    <lineage>
        <taxon>Eukaryota</taxon>
        <taxon>Metazoa</taxon>
        <taxon>Chordata</taxon>
        <taxon>Craniata</taxon>
        <taxon>Vertebrata</taxon>
        <taxon>Euteleostomi</taxon>
        <taxon>Amphibia</taxon>
        <taxon>Batrachia</taxon>
        <taxon>Anura</taxon>
        <taxon>Pelobatoidea</taxon>
        <taxon>Pelobatidae</taxon>
        <taxon>Pelobates</taxon>
    </lineage>
</organism>
<evidence type="ECO:0000313" key="2">
    <source>
        <dbReference type="Proteomes" id="UP001295444"/>
    </source>
</evidence>
<name>A0AAD1R3G6_PELCU</name>
<proteinExistence type="predicted"/>
<sequence length="57" mass="6540">RGFRFAIRARIRCLLLQRRSPHEYCTFSRASSHNPALAISLYLNMSSSDTAPDLRDT</sequence>
<dbReference type="EMBL" id="OW240912">
    <property type="protein sequence ID" value="CAH2223167.1"/>
    <property type="molecule type" value="Genomic_DNA"/>
</dbReference>
<evidence type="ECO:0000313" key="1">
    <source>
        <dbReference type="EMBL" id="CAH2223167.1"/>
    </source>
</evidence>
<feature type="non-terminal residue" evidence="1">
    <location>
        <position position="1"/>
    </location>
</feature>
<accession>A0AAD1R3G6</accession>
<dbReference type="Proteomes" id="UP001295444">
    <property type="component" value="Chromosome 01"/>
</dbReference>
<keyword evidence="2" id="KW-1185">Reference proteome</keyword>
<protein>
    <submittedName>
        <fullName evidence="1">Uncharacterized protein</fullName>
    </submittedName>
</protein>